<dbReference type="AlphaFoldDB" id="A0A3B9IMF8"/>
<dbReference type="GO" id="GO:0000976">
    <property type="term" value="F:transcription cis-regulatory region binding"/>
    <property type="evidence" value="ECO:0007669"/>
    <property type="project" value="TreeGrafter"/>
</dbReference>
<evidence type="ECO:0000313" key="5">
    <source>
        <dbReference type="Proteomes" id="UP000257706"/>
    </source>
</evidence>
<dbReference type="Pfam" id="PF00440">
    <property type="entry name" value="TetR_N"/>
    <property type="match status" value="1"/>
</dbReference>
<name>A0A3B9IMF8_9PROT</name>
<dbReference type="SUPFAM" id="SSF48498">
    <property type="entry name" value="Tetracyclin repressor-like, C-terminal domain"/>
    <property type="match status" value="1"/>
</dbReference>
<protein>
    <recommendedName>
        <fullName evidence="3">HTH tetR-type domain-containing protein</fullName>
    </recommendedName>
</protein>
<dbReference type="InterPro" id="IPR050109">
    <property type="entry name" value="HTH-type_TetR-like_transc_reg"/>
</dbReference>
<dbReference type="SUPFAM" id="SSF46689">
    <property type="entry name" value="Homeodomain-like"/>
    <property type="match status" value="1"/>
</dbReference>
<dbReference type="EMBL" id="DMAI01000269">
    <property type="protein sequence ID" value="HAE49031.1"/>
    <property type="molecule type" value="Genomic_DNA"/>
</dbReference>
<evidence type="ECO:0000256" key="1">
    <source>
        <dbReference type="ARBA" id="ARBA00023125"/>
    </source>
</evidence>
<evidence type="ECO:0000313" key="4">
    <source>
        <dbReference type="EMBL" id="HAE49031.1"/>
    </source>
</evidence>
<dbReference type="PROSITE" id="PS50977">
    <property type="entry name" value="HTH_TETR_2"/>
    <property type="match status" value="1"/>
</dbReference>
<dbReference type="PANTHER" id="PTHR30055:SF146">
    <property type="entry name" value="HTH-TYPE TRANSCRIPTIONAL DUAL REGULATOR CECR"/>
    <property type="match status" value="1"/>
</dbReference>
<comment type="caution">
    <text evidence="4">The sequence shown here is derived from an EMBL/GenBank/DDBJ whole genome shotgun (WGS) entry which is preliminary data.</text>
</comment>
<dbReference type="InterPro" id="IPR009057">
    <property type="entry name" value="Homeodomain-like_sf"/>
</dbReference>
<dbReference type="Proteomes" id="UP000257706">
    <property type="component" value="Unassembled WGS sequence"/>
</dbReference>
<proteinExistence type="predicted"/>
<dbReference type="Gene3D" id="1.10.357.10">
    <property type="entry name" value="Tetracycline Repressor, domain 2"/>
    <property type="match status" value="1"/>
</dbReference>
<accession>A0A3B9IMF8</accession>
<keyword evidence="1 2" id="KW-0238">DNA-binding</keyword>
<dbReference type="PRINTS" id="PR00455">
    <property type="entry name" value="HTHTETR"/>
</dbReference>
<dbReference type="GO" id="GO:0003700">
    <property type="term" value="F:DNA-binding transcription factor activity"/>
    <property type="evidence" value="ECO:0007669"/>
    <property type="project" value="TreeGrafter"/>
</dbReference>
<reference evidence="4 5" key="1">
    <citation type="journal article" date="2018" name="Nat. Biotechnol.">
        <title>A standardized bacterial taxonomy based on genome phylogeny substantially revises the tree of life.</title>
        <authorList>
            <person name="Parks D.H."/>
            <person name="Chuvochina M."/>
            <person name="Waite D.W."/>
            <person name="Rinke C."/>
            <person name="Skarshewski A."/>
            <person name="Chaumeil P.A."/>
            <person name="Hugenholtz P."/>
        </authorList>
    </citation>
    <scope>NUCLEOTIDE SEQUENCE [LARGE SCALE GENOMIC DNA]</scope>
    <source>
        <strain evidence="4">UBA8739</strain>
    </source>
</reference>
<feature type="DNA-binding region" description="H-T-H motif" evidence="2">
    <location>
        <begin position="37"/>
        <end position="56"/>
    </location>
</feature>
<feature type="domain" description="HTH tetR-type" evidence="3">
    <location>
        <begin position="14"/>
        <end position="74"/>
    </location>
</feature>
<dbReference type="InterPro" id="IPR036271">
    <property type="entry name" value="Tet_transcr_reg_TetR-rel_C_sf"/>
</dbReference>
<evidence type="ECO:0000256" key="2">
    <source>
        <dbReference type="PROSITE-ProRule" id="PRU00335"/>
    </source>
</evidence>
<organism evidence="4 5">
    <name type="scientific">Tistrella mobilis</name>
    <dbReference type="NCBI Taxonomy" id="171437"/>
    <lineage>
        <taxon>Bacteria</taxon>
        <taxon>Pseudomonadati</taxon>
        <taxon>Pseudomonadota</taxon>
        <taxon>Alphaproteobacteria</taxon>
        <taxon>Geminicoccales</taxon>
        <taxon>Geminicoccaceae</taxon>
        <taxon>Tistrella</taxon>
    </lineage>
</organism>
<gene>
    <name evidence="4" type="ORF">DCK97_16560</name>
</gene>
<evidence type="ECO:0000259" key="3">
    <source>
        <dbReference type="PROSITE" id="PS50977"/>
    </source>
</evidence>
<dbReference type="PANTHER" id="PTHR30055">
    <property type="entry name" value="HTH-TYPE TRANSCRIPTIONAL REGULATOR RUTR"/>
    <property type="match status" value="1"/>
</dbReference>
<dbReference type="InterPro" id="IPR001647">
    <property type="entry name" value="HTH_TetR"/>
</dbReference>
<sequence length="205" mass="22918">MVGEKNKRCLMSAEERKAHIVCKAACLFARRGFAGTTSAALAKECGVSEALIYKLFKNKQGLYQAIVEAMLRSWDPLELDAEDPRELEAVLTDIAERIFAQTKGEPDFVRLLYHSELDQSEVAALFLDVRAGQSLGALAGYFSRRRDLGELRDDLDPRMCAASFLSMTWHYAIGLHVFDRGRWLPGDEPELIRTFAAIFSGGLRA</sequence>